<evidence type="ECO:0000313" key="3">
    <source>
        <dbReference type="EMBL" id="GAA3989024.1"/>
    </source>
</evidence>
<dbReference type="PROSITE" id="PS51257">
    <property type="entry name" value="PROKAR_LIPOPROTEIN"/>
    <property type="match status" value="1"/>
</dbReference>
<evidence type="ECO:0000256" key="2">
    <source>
        <dbReference type="SAM" id="SignalP"/>
    </source>
</evidence>
<feature type="chain" id="PRO_5046217739" evidence="2">
    <location>
        <begin position="24"/>
        <end position="197"/>
    </location>
</feature>
<protein>
    <submittedName>
        <fullName evidence="3">Uncharacterized protein</fullName>
    </submittedName>
</protein>
<dbReference type="RefSeq" id="WP_259087131.1">
    <property type="nucleotide sequence ID" value="NZ_BAAAZC010000031.1"/>
</dbReference>
<reference evidence="4" key="1">
    <citation type="journal article" date="2019" name="Int. J. Syst. Evol. Microbiol.">
        <title>The Global Catalogue of Microorganisms (GCM) 10K type strain sequencing project: providing services to taxonomists for standard genome sequencing and annotation.</title>
        <authorList>
            <consortium name="The Broad Institute Genomics Platform"/>
            <consortium name="The Broad Institute Genome Sequencing Center for Infectious Disease"/>
            <person name="Wu L."/>
            <person name="Ma J."/>
        </authorList>
    </citation>
    <scope>NUCLEOTIDE SEQUENCE [LARGE SCALE GENOMIC DNA]</scope>
    <source>
        <strain evidence="4">JCM 16601</strain>
    </source>
</reference>
<keyword evidence="4" id="KW-1185">Reference proteome</keyword>
<gene>
    <name evidence="3" type="ORF">GCM10022210_47700</name>
</gene>
<feature type="region of interest" description="Disordered" evidence="1">
    <location>
        <begin position="175"/>
        <end position="197"/>
    </location>
</feature>
<sequence length="197" mass="21471">MTIKITLLALAVAGLGFSSCKQSTPAVTAPHPDAQIVDTLTYETALRYVKNYESRAGTVDSGLLGANGLGKIYHKPDTRCVWFSVARLDSLVKKIKNEGGDGIRFYLASYDKNYDKDFVGGHKPDKQFWGFNTLVMVSTRQLLGDTNKYHWDYYKGKPATGQAKTDGGFIVGTPPENRGEQCPPPATCSSIGATLIQ</sequence>
<accession>A0ABP7QWB6</accession>
<dbReference type="Proteomes" id="UP001500742">
    <property type="component" value="Unassembled WGS sequence"/>
</dbReference>
<name>A0ABP7QWB6_9SPHI</name>
<evidence type="ECO:0000256" key="1">
    <source>
        <dbReference type="SAM" id="MobiDB-lite"/>
    </source>
</evidence>
<dbReference type="EMBL" id="BAAAZC010000031">
    <property type="protein sequence ID" value="GAA3989024.1"/>
    <property type="molecule type" value="Genomic_DNA"/>
</dbReference>
<comment type="caution">
    <text evidence="3">The sequence shown here is derived from an EMBL/GenBank/DDBJ whole genome shotgun (WGS) entry which is preliminary data.</text>
</comment>
<evidence type="ECO:0000313" key="4">
    <source>
        <dbReference type="Proteomes" id="UP001500742"/>
    </source>
</evidence>
<feature type="compositionally biased region" description="Polar residues" evidence="1">
    <location>
        <begin position="187"/>
        <end position="197"/>
    </location>
</feature>
<organism evidence="3 4">
    <name type="scientific">Mucilaginibacter dorajii</name>
    <dbReference type="NCBI Taxonomy" id="692994"/>
    <lineage>
        <taxon>Bacteria</taxon>
        <taxon>Pseudomonadati</taxon>
        <taxon>Bacteroidota</taxon>
        <taxon>Sphingobacteriia</taxon>
        <taxon>Sphingobacteriales</taxon>
        <taxon>Sphingobacteriaceae</taxon>
        <taxon>Mucilaginibacter</taxon>
    </lineage>
</organism>
<keyword evidence="2" id="KW-0732">Signal</keyword>
<feature type="signal peptide" evidence="2">
    <location>
        <begin position="1"/>
        <end position="23"/>
    </location>
</feature>
<proteinExistence type="predicted"/>